<feature type="compositionally biased region" description="Polar residues" evidence="2">
    <location>
        <begin position="627"/>
        <end position="641"/>
    </location>
</feature>
<feature type="region of interest" description="Disordered" evidence="2">
    <location>
        <begin position="466"/>
        <end position="572"/>
    </location>
</feature>
<organism evidence="3 4">
    <name type="scientific">Coprinopsis marcescibilis</name>
    <name type="common">Agaric fungus</name>
    <name type="synonym">Psathyrella marcescibilis</name>
    <dbReference type="NCBI Taxonomy" id="230819"/>
    <lineage>
        <taxon>Eukaryota</taxon>
        <taxon>Fungi</taxon>
        <taxon>Dikarya</taxon>
        <taxon>Basidiomycota</taxon>
        <taxon>Agaricomycotina</taxon>
        <taxon>Agaricomycetes</taxon>
        <taxon>Agaricomycetidae</taxon>
        <taxon>Agaricales</taxon>
        <taxon>Agaricineae</taxon>
        <taxon>Psathyrellaceae</taxon>
        <taxon>Coprinopsis</taxon>
    </lineage>
</organism>
<feature type="compositionally biased region" description="Low complexity" evidence="2">
    <location>
        <begin position="902"/>
        <end position="914"/>
    </location>
</feature>
<dbReference type="STRING" id="230819.A0A5C3KTD6"/>
<feature type="compositionally biased region" description="Basic and acidic residues" evidence="2">
    <location>
        <begin position="719"/>
        <end position="735"/>
    </location>
</feature>
<feature type="compositionally biased region" description="Basic and acidic residues" evidence="2">
    <location>
        <begin position="872"/>
        <end position="892"/>
    </location>
</feature>
<evidence type="ECO:0000256" key="2">
    <source>
        <dbReference type="SAM" id="MobiDB-lite"/>
    </source>
</evidence>
<feature type="compositionally biased region" description="Acidic residues" evidence="2">
    <location>
        <begin position="515"/>
        <end position="526"/>
    </location>
</feature>
<feature type="compositionally biased region" description="Basic and acidic residues" evidence="2">
    <location>
        <begin position="838"/>
        <end position="847"/>
    </location>
</feature>
<reference evidence="3 4" key="1">
    <citation type="journal article" date="2019" name="Nat. Ecol. Evol.">
        <title>Megaphylogeny resolves global patterns of mushroom evolution.</title>
        <authorList>
            <person name="Varga T."/>
            <person name="Krizsan K."/>
            <person name="Foldi C."/>
            <person name="Dima B."/>
            <person name="Sanchez-Garcia M."/>
            <person name="Sanchez-Ramirez S."/>
            <person name="Szollosi G.J."/>
            <person name="Szarkandi J.G."/>
            <person name="Papp V."/>
            <person name="Albert L."/>
            <person name="Andreopoulos W."/>
            <person name="Angelini C."/>
            <person name="Antonin V."/>
            <person name="Barry K.W."/>
            <person name="Bougher N.L."/>
            <person name="Buchanan P."/>
            <person name="Buyck B."/>
            <person name="Bense V."/>
            <person name="Catcheside P."/>
            <person name="Chovatia M."/>
            <person name="Cooper J."/>
            <person name="Damon W."/>
            <person name="Desjardin D."/>
            <person name="Finy P."/>
            <person name="Geml J."/>
            <person name="Haridas S."/>
            <person name="Hughes K."/>
            <person name="Justo A."/>
            <person name="Karasinski D."/>
            <person name="Kautmanova I."/>
            <person name="Kiss B."/>
            <person name="Kocsube S."/>
            <person name="Kotiranta H."/>
            <person name="LaButti K.M."/>
            <person name="Lechner B.E."/>
            <person name="Liimatainen K."/>
            <person name="Lipzen A."/>
            <person name="Lukacs Z."/>
            <person name="Mihaltcheva S."/>
            <person name="Morgado L.N."/>
            <person name="Niskanen T."/>
            <person name="Noordeloos M.E."/>
            <person name="Ohm R.A."/>
            <person name="Ortiz-Santana B."/>
            <person name="Ovrebo C."/>
            <person name="Racz N."/>
            <person name="Riley R."/>
            <person name="Savchenko A."/>
            <person name="Shiryaev A."/>
            <person name="Soop K."/>
            <person name="Spirin V."/>
            <person name="Szebenyi C."/>
            <person name="Tomsovsky M."/>
            <person name="Tulloss R.E."/>
            <person name="Uehling J."/>
            <person name="Grigoriev I.V."/>
            <person name="Vagvolgyi C."/>
            <person name="Papp T."/>
            <person name="Martin F.M."/>
            <person name="Miettinen O."/>
            <person name="Hibbett D.S."/>
            <person name="Nagy L.G."/>
        </authorList>
    </citation>
    <scope>NUCLEOTIDE SEQUENCE [LARGE SCALE GENOMIC DNA]</scope>
    <source>
        <strain evidence="3 4">CBS 121175</strain>
    </source>
</reference>
<feature type="region of interest" description="Disordered" evidence="2">
    <location>
        <begin position="719"/>
        <end position="747"/>
    </location>
</feature>
<feature type="compositionally biased region" description="Basic and acidic residues" evidence="2">
    <location>
        <begin position="93"/>
        <end position="111"/>
    </location>
</feature>
<feature type="compositionally biased region" description="Polar residues" evidence="2">
    <location>
        <begin position="1201"/>
        <end position="1222"/>
    </location>
</feature>
<feature type="region of interest" description="Disordered" evidence="2">
    <location>
        <begin position="1172"/>
        <end position="1227"/>
    </location>
</feature>
<evidence type="ECO:0000313" key="3">
    <source>
        <dbReference type="EMBL" id="TFK23851.1"/>
    </source>
</evidence>
<dbReference type="AlphaFoldDB" id="A0A5C3KTD6"/>
<feature type="region of interest" description="Disordered" evidence="2">
    <location>
        <begin position="1"/>
        <end position="36"/>
    </location>
</feature>
<feature type="compositionally biased region" description="Polar residues" evidence="2">
    <location>
        <begin position="405"/>
        <end position="414"/>
    </location>
</feature>
<name>A0A5C3KTD6_COPMA</name>
<proteinExistence type="predicted"/>
<feature type="compositionally biased region" description="Basic and acidic residues" evidence="2">
    <location>
        <begin position="321"/>
        <end position="335"/>
    </location>
</feature>
<feature type="compositionally biased region" description="Basic and acidic residues" evidence="2">
    <location>
        <begin position="662"/>
        <end position="674"/>
    </location>
</feature>
<feature type="region of interest" description="Disordered" evidence="2">
    <location>
        <begin position="770"/>
        <end position="922"/>
    </location>
</feature>
<feature type="compositionally biased region" description="Basic residues" evidence="2">
    <location>
        <begin position="336"/>
        <end position="350"/>
    </location>
</feature>
<feature type="region of interest" description="Disordered" evidence="2">
    <location>
        <begin position="604"/>
        <end position="685"/>
    </location>
</feature>
<dbReference type="Proteomes" id="UP000307440">
    <property type="component" value="Unassembled WGS sequence"/>
</dbReference>
<feature type="compositionally biased region" description="Acidic residues" evidence="2">
    <location>
        <begin position="227"/>
        <end position="247"/>
    </location>
</feature>
<feature type="compositionally biased region" description="Polar residues" evidence="2">
    <location>
        <begin position="16"/>
        <end position="27"/>
    </location>
</feature>
<feature type="region of interest" description="Disordered" evidence="2">
    <location>
        <begin position="64"/>
        <end position="451"/>
    </location>
</feature>
<gene>
    <name evidence="3" type="ORF">FA15DRAFT_444696</name>
</gene>
<feature type="compositionally biased region" description="Acidic residues" evidence="2">
    <location>
        <begin position="1181"/>
        <end position="1197"/>
    </location>
</feature>
<evidence type="ECO:0000313" key="4">
    <source>
        <dbReference type="Proteomes" id="UP000307440"/>
    </source>
</evidence>
<dbReference type="OrthoDB" id="3647690at2759"/>
<feature type="compositionally biased region" description="Polar residues" evidence="2">
    <location>
        <begin position="285"/>
        <end position="296"/>
    </location>
</feature>
<sequence length="1270" mass="141200">MNCDIYMEMSSDEENQPGSSKSVSARVSTFKPKPDDPEQLFTIVGIIAERKGWFKVKWEGINPLTNQPWADSWVPVQDVTDDSQDTWYALSPAERRRMTQHEERLEKEQNKRPKSTKSRSTKRASKTKSTAKTRASSTRSVSGPSRTVDPDANAGRSISTHRSRVKSEPTPATGIASRKPPTKSAGGKNINKRTRDDDSSDFDPPDIIDVLRPAAEPANKKRKLGDDADADGDTEEEEEEEEDDESEGKDSENEVVEAVSTTKKRTSKTKSPEKPKKSTKPVVARTNSAKNPQNTAKVAPNRRAPTPDTPGSETDQDPESEVEKVVVKSTVDRSKPKTTSRPKSKPKSKRTITQEFVLESDDEPVIVRKPPVPRNKSTRSNTLDELSDPPRGNAPARHRNRNEAKTQTGTNLGKSNLPIARITSSKVRQASSASDTSDEDDTSALLSTRAEDRLQQFDQEMDNLDMLGWSETASNIPYGESDVDTEAADIMYPREPDEELALSRHKGKGRQREDSEVEDGDSEEVPETQSIPQQLLTPSRASLKSQMKPKTPRSNAASKRIHTFDASPGPLLMIPNAPANGILQSPGGSPLVDLTTDQRQKTLHPIPRISPSKFTPHLTTSSHPSTIENVNSQGQPQSSAEQIEEFESPEKPGRLRVVTALSKDKGKGKARAESPPKWSGSVLQLKGQEMAEKARLERLQREQGLNGKRNRAQLEDILARRSKDPYNSPEDEHFPRPGFRPESPFGISNEVVDADLDLEYVDDVDESRIIEVQDSFEEAGGSNPDQTMDDDEMLDLPAPEIDAIPQEEEESTQDLLHELEVQRAVSENIETDSPSPEPEEHPQRTQETDVQDISMEPQAPATQRSSVPPLLIHEKSPPKVPSRESSKRRQVDETLEIPATGSSNQDSSQDTNNSVQAPVPYAGGSKELEAAMSLLNVKSEEISSLEKLLAEERLKVQAKDDQIAAFKEQTLKDNAAFAASIQDATARLEPELQKAKAAHEADTAKWEEEKFHLQLSIKTAGEQKALAERDAAYFRDLYMQASASSGLLQTEKKELEKELAIAKKQATEGVAAVRETLNLRIKDLQTRHDNWMRTAQFVIEKDRRTNDDIRKRAAEEPELRAKIKSMKQKCATLAETIHNLQNVIQERDSELEGLEGNLADARNENRELKKLRALRERDEGSQENDESSPSSQEDESESSQVNGTGATQSIPIKSQAAYQSQVEDPDDQVYRCEWKASEEQGVCNSLHRSHEELQVHMLTAGHLRSIDTLD</sequence>
<feature type="compositionally biased region" description="Basic residues" evidence="2">
    <location>
        <begin position="112"/>
        <end position="131"/>
    </location>
</feature>
<keyword evidence="4" id="KW-1185">Reference proteome</keyword>
<feature type="compositionally biased region" description="Polar residues" evidence="2">
    <location>
        <begin position="528"/>
        <end position="545"/>
    </location>
</feature>
<feature type="compositionally biased region" description="Low complexity" evidence="2">
    <location>
        <begin position="615"/>
        <end position="626"/>
    </location>
</feature>
<keyword evidence="1" id="KW-0175">Coiled coil</keyword>
<accession>A0A5C3KTD6</accession>
<evidence type="ECO:0000256" key="1">
    <source>
        <dbReference type="SAM" id="Coils"/>
    </source>
</evidence>
<feature type="coiled-coil region" evidence="1">
    <location>
        <begin position="935"/>
        <end position="969"/>
    </location>
</feature>
<evidence type="ECO:0008006" key="5">
    <source>
        <dbReference type="Google" id="ProtNLM"/>
    </source>
</evidence>
<protein>
    <recommendedName>
        <fullName evidence="5">Chromo domain-containing protein</fullName>
    </recommendedName>
</protein>
<dbReference type="EMBL" id="ML210211">
    <property type="protein sequence ID" value="TFK23851.1"/>
    <property type="molecule type" value="Genomic_DNA"/>
</dbReference>